<dbReference type="OrthoDB" id="1210636at2759"/>
<sequence length="157" mass="18508">MKKHRWNLPFRRLLKGWEIERVADIMNRREGFHGVSNSNDSLVWNGSNYQKFSPLCLSLFVRTNYTGSVWPWKTIWKIKAPFKVICFTWWRQKLAAIFFLHWSNGSCLEIQRIFYGVERVQQVVSDRRSGGRLFQLAYDGLYGMKEMLGALKTAHAS</sequence>
<comment type="caution">
    <text evidence="1">The sequence shown here is derived from an EMBL/GenBank/DDBJ whole genome shotgun (WGS) entry which is preliminary data.</text>
</comment>
<proteinExistence type="predicted"/>
<gene>
    <name evidence="1" type="ORF">H5410_058194</name>
</gene>
<accession>A0A9J5WSD0</accession>
<dbReference type="Proteomes" id="UP000824120">
    <property type="component" value="Chromosome 11"/>
</dbReference>
<evidence type="ECO:0000313" key="1">
    <source>
        <dbReference type="EMBL" id="KAG5578060.1"/>
    </source>
</evidence>
<dbReference type="AlphaFoldDB" id="A0A9J5WSD0"/>
<keyword evidence="2" id="KW-1185">Reference proteome</keyword>
<organism evidence="1 2">
    <name type="scientific">Solanum commersonii</name>
    <name type="common">Commerson's wild potato</name>
    <name type="synonym">Commerson's nightshade</name>
    <dbReference type="NCBI Taxonomy" id="4109"/>
    <lineage>
        <taxon>Eukaryota</taxon>
        <taxon>Viridiplantae</taxon>
        <taxon>Streptophyta</taxon>
        <taxon>Embryophyta</taxon>
        <taxon>Tracheophyta</taxon>
        <taxon>Spermatophyta</taxon>
        <taxon>Magnoliopsida</taxon>
        <taxon>eudicotyledons</taxon>
        <taxon>Gunneridae</taxon>
        <taxon>Pentapetalae</taxon>
        <taxon>asterids</taxon>
        <taxon>lamiids</taxon>
        <taxon>Solanales</taxon>
        <taxon>Solanaceae</taxon>
        <taxon>Solanoideae</taxon>
        <taxon>Solaneae</taxon>
        <taxon>Solanum</taxon>
    </lineage>
</organism>
<evidence type="ECO:0000313" key="2">
    <source>
        <dbReference type="Proteomes" id="UP000824120"/>
    </source>
</evidence>
<reference evidence="1 2" key="1">
    <citation type="submission" date="2020-09" db="EMBL/GenBank/DDBJ databases">
        <title>De no assembly of potato wild relative species, Solanum commersonii.</title>
        <authorList>
            <person name="Cho K."/>
        </authorList>
    </citation>
    <scope>NUCLEOTIDE SEQUENCE [LARGE SCALE GENOMIC DNA]</scope>
    <source>
        <strain evidence="1">LZ3.2</strain>
        <tissue evidence="1">Leaf</tissue>
    </source>
</reference>
<dbReference type="EMBL" id="JACXVP010000011">
    <property type="protein sequence ID" value="KAG5578060.1"/>
    <property type="molecule type" value="Genomic_DNA"/>
</dbReference>
<name>A0A9J5WSD0_SOLCO</name>
<evidence type="ECO:0008006" key="3">
    <source>
        <dbReference type="Google" id="ProtNLM"/>
    </source>
</evidence>
<protein>
    <recommendedName>
        <fullName evidence="3">Reverse transcriptase zinc-binding domain-containing protein</fullName>
    </recommendedName>
</protein>